<gene>
    <name evidence="2" type="ORF">L596_015320</name>
</gene>
<dbReference type="EMBL" id="AZBU02000004">
    <property type="protein sequence ID" value="TKR81454.1"/>
    <property type="molecule type" value="Genomic_DNA"/>
</dbReference>
<name>A0A4U5NF78_STECR</name>
<accession>A0A4U5NF78</accession>
<protein>
    <submittedName>
        <fullName evidence="2">Uncharacterized protein</fullName>
    </submittedName>
</protein>
<comment type="caution">
    <text evidence="2">The sequence shown here is derived from an EMBL/GenBank/DDBJ whole genome shotgun (WGS) entry which is preliminary data.</text>
</comment>
<feature type="signal peptide" evidence="1">
    <location>
        <begin position="1"/>
        <end position="20"/>
    </location>
</feature>
<reference evidence="2" key="2">
    <citation type="journal article" date="2015" name="Genome Biol.">
        <title>Comparative genomics of Steinernema reveals deeply conserved gene regulatory networks.</title>
        <authorList>
            <person name="Dillman A.R."/>
            <person name="Macchietto M."/>
            <person name="Porter C.F."/>
            <person name="Rogers A."/>
            <person name="Williams B."/>
            <person name="Antoshechkin I."/>
            <person name="Lee M.M."/>
            <person name="Goodwin Z."/>
            <person name="Lu X."/>
            <person name="Lewis E.E."/>
            <person name="Goodrich-Blair H."/>
            <person name="Stock S.P."/>
            <person name="Adams B.J."/>
            <person name="Sternberg P.W."/>
            <person name="Mortazavi A."/>
        </authorList>
    </citation>
    <scope>NUCLEOTIDE SEQUENCE [LARGE SCALE GENOMIC DNA]</scope>
    <source>
        <strain evidence="2">ALL</strain>
    </source>
</reference>
<dbReference type="AlphaFoldDB" id="A0A4U5NF78"/>
<reference evidence="2" key="3">
    <citation type="journal article" date="2019" name="G3 (Bethesda)">
        <title>Hybrid Assembly of the Genome of the Entomopathogenic Nematode Steinernema carpocapsae Identifies the X-Chromosome.</title>
        <authorList>
            <person name="Serra L."/>
            <person name="Macchietto M."/>
            <person name="Macias-Munoz A."/>
            <person name="McGill C.J."/>
            <person name="Rodriguez I.M."/>
            <person name="Rodriguez B."/>
            <person name="Murad R."/>
            <person name="Mortazavi A."/>
        </authorList>
    </citation>
    <scope>NUCLEOTIDE SEQUENCE</scope>
    <source>
        <strain evidence="2">ALL</strain>
    </source>
</reference>
<sequence>MNTTVRFLVLLAFMVALVNCASYGNPSVKVLRHLKRQQVVGGVDQNKLQLNRRGKSWSDDSKLPWMGICMACTS</sequence>
<feature type="chain" id="PRO_5020476629" evidence="1">
    <location>
        <begin position="21"/>
        <end position="74"/>
    </location>
</feature>
<evidence type="ECO:0000256" key="1">
    <source>
        <dbReference type="SAM" id="SignalP"/>
    </source>
</evidence>
<reference evidence="2" key="1">
    <citation type="submission" date="2013-11" db="EMBL/GenBank/DDBJ databases">
        <authorList>
            <person name="Sternberg P."/>
            <person name="Dillman A."/>
            <person name="Macchietto M."/>
        </authorList>
    </citation>
    <scope>NUCLEOTIDE SEQUENCE</scope>
    <source>
        <strain evidence="2">ALL</strain>
    </source>
</reference>
<organism evidence="2">
    <name type="scientific">Steinernema carpocapsae</name>
    <name type="common">Entomopathogenic nematode</name>
    <dbReference type="NCBI Taxonomy" id="34508"/>
    <lineage>
        <taxon>Eukaryota</taxon>
        <taxon>Metazoa</taxon>
        <taxon>Ecdysozoa</taxon>
        <taxon>Nematoda</taxon>
        <taxon>Chromadorea</taxon>
        <taxon>Rhabditida</taxon>
        <taxon>Tylenchina</taxon>
        <taxon>Panagrolaimomorpha</taxon>
        <taxon>Strongyloidoidea</taxon>
        <taxon>Steinernematidae</taxon>
        <taxon>Steinernema</taxon>
    </lineage>
</organism>
<proteinExistence type="predicted"/>
<keyword evidence="1" id="KW-0732">Signal</keyword>
<evidence type="ECO:0000313" key="2">
    <source>
        <dbReference type="EMBL" id="TKR81454.1"/>
    </source>
</evidence>